<dbReference type="PANTHER" id="PTHR38479">
    <property type="entry name" value="LMO0824 PROTEIN"/>
    <property type="match status" value="1"/>
</dbReference>
<keyword evidence="1" id="KW-0238">DNA-binding</keyword>
<accession>A0ABV9D7R9</accession>
<dbReference type="RefSeq" id="WP_122823273.1">
    <property type="nucleotide sequence ID" value="NZ_CP033325.1"/>
</dbReference>
<dbReference type="EMBL" id="JBHSGF010000001">
    <property type="protein sequence ID" value="MFC4554074.1"/>
    <property type="molecule type" value="Genomic_DNA"/>
</dbReference>
<evidence type="ECO:0000313" key="1">
    <source>
        <dbReference type="EMBL" id="MFC4554074.1"/>
    </source>
</evidence>
<protein>
    <submittedName>
        <fullName evidence="1">Winged helix DNA-binding domain-containing protein</fullName>
    </submittedName>
</protein>
<gene>
    <name evidence="1" type="ORF">ACFO3F_02340</name>
</gene>
<evidence type="ECO:0000313" key="2">
    <source>
        <dbReference type="Proteomes" id="UP001595955"/>
    </source>
</evidence>
<dbReference type="Pfam" id="PF06224">
    <property type="entry name" value="AlkZ-like"/>
    <property type="match status" value="1"/>
</dbReference>
<dbReference type="InterPro" id="IPR009351">
    <property type="entry name" value="AlkZ-like"/>
</dbReference>
<dbReference type="GO" id="GO:0003677">
    <property type="term" value="F:DNA binding"/>
    <property type="evidence" value="ECO:0007669"/>
    <property type="project" value="UniProtKB-KW"/>
</dbReference>
<dbReference type="PANTHER" id="PTHR38479:SF2">
    <property type="entry name" value="WINGED HELIX DNA-BINDING DOMAIN-CONTAINING PROTEIN"/>
    <property type="match status" value="1"/>
</dbReference>
<organism evidence="1 2">
    <name type="scientific">Georgenia faecalis</name>
    <dbReference type="NCBI Taxonomy" id="2483799"/>
    <lineage>
        <taxon>Bacteria</taxon>
        <taxon>Bacillati</taxon>
        <taxon>Actinomycetota</taxon>
        <taxon>Actinomycetes</taxon>
        <taxon>Micrococcales</taxon>
        <taxon>Bogoriellaceae</taxon>
        <taxon>Georgenia</taxon>
    </lineage>
</organism>
<reference evidence="2" key="1">
    <citation type="journal article" date="2019" name="Int. J. Syst. Evol. Microbiol.">
        <title>The Global Catalogue of Microorganisms (GCM) 10K type strain sequencing project: providing services to taxonomists for standard genome sequencing and annotation.</title>
        <authorList>
            <consortium name="The Broad Institute Genomics Platform"/>
            <consortium name="The Broad Institute Genome Sequencing Center for Infectious Disease"/>
            <person name="Wu L."/>
            <person name="Ma J."/>
        </authorList>
    </citation>
    <scope>NUCLEOTIDE SEQUENCE [LARGE SCALE GENOMIC DNA]</scope>
    <source>
        <strain evidence="2">JCM 3369</strain>
    </source>
</reference>
<dbReference type="Proteomes" id="UP001595955">
    <property type="component" value="Unassembled WGS sequence"/>
</dbReference>
<comment type="caution">
    <text evidence="1">The sequence shown here is derived from an EMBL/GenBank/DDBJ whole genome shotgun (WGS) entry which is preliminary data.</text>
</comment>
<name>A0ABV9D7R9_9MICO</name>
<sequence>MTTPQEVALLRLAAQRLVGPGAPTAADAAGGALATQAQDLPGALTSLALRTAGGTREDVVAALDAGEVVRSWPMRGTLHLLRGEDLAWMLALTTDRLIAGAATRRRQLGIDDADLARARDVALGALTGGGALTRRELQAVWEENGVMTPGQRGYHLIWYLAQTGLLCFGPVTGNEQRLVLLDEWVLAPRRLEREEALGELALRYFRSHGPASVRDLAGWTKLVAADVRAGVGVARDRLERVEVDGVEMFLDPETPERLAAHRRQAQGVHLLPGFDEFLLGYQDRSAALPPEFADRLVPGGNGVFRPTVVAGGQVVGTWRRGGTKTRPVVEATAFTQFRPAVERAIPRLFAELP</sequence>
<proteinExistence type="predicted"/>
<keyword evidence="2" id="KW-1185">Reference proteome</keyword>